<keyword evidence="3 6" id="KW-0812">Transmembrane</keyword>
<name>A0A8X6LNI8_TRICU</name>
<keyword evidence="5 6" id="KW-0472">Membrane</keyword>
<keyword evidence="4 6" id="KW-1133">Transmembrane helix</keyword>
<dbReference type="OrthoDB" id="6430902at2759"/>
<dbReference type="InterPro" id="IPR036259">
    <property type="entry name" value="MFS_trans_sf"/>
</dbReference>
<evidence type="ECO:0000256" key="6">
    <source>
        <dbReference type="SAM" id="Phobius"/>
    </source>
</evidence>
<comment type="caution">
    <text evidence="7">The sequence shown here is derived from an EMBL/GenBank/DDBJ whole genome shotgun (WGS) entry which is preliminary data.</text>
</comment>
<feature type="transmembrane region" description="Helical" evidence="6">
    <location>
        <begin position="28"/>
        <end position="44"/>
    </location>
</feature>
<proteinExistence type="predicted"/>
<evidence type="ECO:0000256" key="1">
    <source>
        <dbReference type="ARBA" id="ARBA00004141"/>
    </source>
</evidence>
<evidence type="ECO:0000256" key="2">
    <source>
        <dbReference type="ARBA" id="ARBA00022448"/>
    </source>
</evidence>
<evidence type="ECO:0000313" key="8">
    <source>
        <dbReference type="Proteomes" id="UP000887116"/>
    </source>
</evidence>
<reference evidence="7" key="1">
    <citation type="submission" date="2020-07" db="EMBL/GenBank/DDBJ databases">
        <title>Multicomponent nature underlies the extraordinary mechanical properties of spider dragline silk.</title>
        <authorList>
            <person name="Kono N."/>
            <person name="Nakamura H."/>
            <person name="Mori M."/>
            <person name="Yoshida Y."/>
            <person name="Ohtoshi R."/>
            <person name="Malay A.D."/>
            <person name="Moran D.A.P."/>
            <person name="Tomita M."/>
            <person name="Numata K."/>
            <person name="Arakawa K."/>
        </authorList>
    </citation>
    <scope>NUCLEOTIDE SEQUENCE</scope>
</reference>
<dbReference type="PANTHER" id="PTHR23506">
    <property type="entry name" value="GH10249P"/>
    <property type="match status" value="1"/>
</dbReference>
<dbReference type="Gene3D" id="1.20.1250.20">
    <property type="entry name" value="MFS general substrate transporter like domains"/>
    <property type="match status" value="1"/>
</dbReference>
<evidence type="ECO:0000256" key="4">
    <source>
        <dbReference type="ARBA" id="ARBA00022989"/>
    </source>
</evidence>
<protein>
    <submittedName>
        <fullName evidence="7">MFS-type transporter SLC18B1</fullName>
    </submittedName>
</protein>
<feature type="transmembrane region" description="Helical" evidence="6">
    <location>
        <begin position="56"/>
        <end position="82"/>
    </location>
</feature>
<dbReference type="GO" id="GO:0016020">
    <property type="term" value="C:membrane"/>
    <property type="evidence" value="ECO:0007669"/>
    <property type="project" value="UniProtKB-SubCell"/>
</dbReference>
<dbReference type="SUPFAM" id="SSF103473">
    <property type="entry name" value="MFS general substrate transporter"/>
    <property type="match status" value="1"/>
</dbReference>
<gene>
    <name evidence="7" type="primary">SLC18B1_2</name>
    <name evidence="7" type="ORF">TNCT_138841</name>
</gene>
<comment type="subcellular location">
    <subcellularLocation>
        <location evidence="1">Membrane</location>
        <topology evidence="1">Multi-pass membrane protein</topology>
    </subcellularLocation>
</comment>
<dbReference type="Proteomes" id="UP000887116">
    <property type="component" value="Unassembled WGS sequence"/>
</dbReference>
<evidence type="ECO:0000313" key="7">
    <source>
        <dbReference type="EMBL" id="GFR14019.1"/>
    </source>
</evidence>
<dbReference type="PANTHER" id="PTHR23506:SF26">
    <property type="entry name" value="MFS-TYPE TRANSPORTER SLC18B1"/>
    <property type="match status" value="1"/>
</dbReference>
<dbReference type="AlphaFoldDB" id="A0A8X6LNI8"/>
<dbReference type="GO" id="GO:0022857">
    <property type="term" value="F:transmembrane transporter activity"/>
    <property type="evidence" value="ECO:0007669"/>
    <property type="project" value="TreeGrafter"/>
</dbReference>
<accession>A0A8X6LNI8</accession>
<keyword evidence="2" id="KW-0813">Transport</keyword>
<evidence type="ECO:0000256" key="5">
    <source>
        <dbReference type="ARBA" id="ARBA00023136"/>
    </source>
</evidence>
<dbReference type="InterPro" id="IPR050930">
    <property type="entry name" value="MFS_Vesicular_Transporter"/>
</dbReference>
<dbReference type="EMBL" id="BMAO01036920">
    <property type="protein sequence ID" value="GFR14019.1"/>
    <property type="molecule type" value="Genomic_DNA"/>
</dbReference>
<feature type="transmembrane region" description="Helical" evidence="6">
    <location>
        <begin position="94"/>
        <end position="115"/>
    </location>
</feature>
<sequence length="119" mass="13182">MRSAPSVDSDAKVPQKGNMLKFWLHPRTIVYSLCVFTSFNYIGFNQATLEPHLRLFNLSGVTLGLMFALNGIVYALTAPVWGWLCDNKSNSLTLSLFGCSINIFSLLLIGPAPFIKNEP</sequence>
<organism evidence="7 8">
    <name type="scientific">Trichonephila clavata</name>
    <name type="common">Joro spider</name>
    <name type="synonym">Nephila clavata</name>
    <dbReference type="NCBI Taxonomy" id="2740835"/>
    <lineage>
        <taxon>Eukaryota</taxon>
        <taxon>Metazoa</taxon>
        <taxon>Ecdysozoa</taxon>
        <taxon>Arthropoda</taxon>
        <taxon>Chelicerata</taxon>
        <taxon>Arachnida</taxon>
        <taxon>Araneae</taxon>
        <taxon>Araneomorphae</taxon>
        <taxon>Entelegynae</taxon>
        <taxon>Araneoidea</taxon>
        <taxon>Nephilidae</taxon>
        <taxon>Trichonephila</taxon>
    </lineage>
</organism>
<keyword evidence="8" id="KW-1185">Reference proteome</keyword>
<evidence type="ECO:0000256" key="3">
    <source>
        <dbReference type="ARBA" id="ARBA00022692"/>
    </source>
</evidence>